<name>A0A816W8L1_9BILA</name>
<comment type="caution">
    <text evidence="1">The sequence shown here is derived from an EMBL/GenBank/DDBJ whole genome shotgun (WGS) entry which is preliminary data.</text>
</comment>
<sequence length="193" mass="22899">MPSRRLRQRKKKRNALFETRPARPVTEEELMQVRFTKKIMDIDESLINTYLKLKNGYHALPPIRIYEHDNHLWSIDNRRLWLMKERGMFKYEGPYTKEHSASRFIEFETKYASLRGASGNKIKFHQNPKHQCCIDAYENGILAEHLADLSNQKCVMCCQQKVHQDKNKYGLVMHLDENFFAMLKDAMFSLTEG</sequence>
<accession>A0A816W8L1</accession>
<evidence type="ECO:0000313" key="2">
    <source>
        <dbReference type="Proteomes" id="UP000663856"/>
    </source>
</evidence>
<dbReference type="Proteomes" id="UP000663856">
    <property type="component" value="Unassembled WGS sequence"/>
</dbReference>
<protein>
    <submittedName>
        <fullName evidence="1">Uncharacterized protein</fullName>
    </submittedName>
</protein>
<proteinExistence type="predicted"/>
<evidence type="ECO:0000313" key="1">
    <source>
        <dbReference type="EMBL" id="CAF2134272.1"/>
    </source>
</evidence>
<dbReference type="AlphaFoldDB" id="A0A816W8L1"/>
<reference evidence="1" key="1">
    <citation type="submission" date="2021-02" db="EMBL/GenBank/DDBJ databases">
        <authorList>
            <person name="Nowell W R."/>
        </authorList>
    </citation>
    <scope>NUCLEOTIDE SEQUENCE</scope>
</reference>
<dbReference type="EMBL" id="CAJNRF010011677">
    <property type="protein sequence ID" value="CAF2134272.1"/>
    <property type="molecule type" value="Genomic_DNA"/>
</dbReference>
<organism evidence="1 2">
    <name type="scientific">Rotaria magnacalcarata</name>
    <dbReference type="NCBI Taxonomy" id="392030"/>
    <lineage>
        <taxon>Eukaryota</taxon>
        <taxon>Metazoa</taxon>
        <taxon>Spiralia</taxon>
        <taxon>Gnathifera</taxon>
        <taxon>Rotifera</taxon>
        <taxon>Eurotatoria</taxon>
        <taxon>Bdelloidea</taxon>
        <taxon>Philodinida</taxon>
        <taxon>Philodinidae</taxon>
        <taxon>Rotaria</taxon>
    </lineage>
</organism>
<gene>
    <name evidence="1" type="ORF">WKI299_LOCUS26888</name>
</gene>